<organism evidence="3 4">
    <name type="scientific">Hansschlegelia quercus</name>
    <dbReference type="NCBI Taxonomy" id="2528245"/>
    <lineage>
        <taxon>Bacteria</taxon>
        <taxon>Pseudomonadati</taxon>
        <taxon>Pseudomonadota</taxon>
        <taxon>Alphaproteobacteria</taxon>
        <taxon>Hyphomicrobiales</taxon>
        <taxon>Methylopilaceae</taxon>
        <taxon>Hansschlegelia</taxon>
    </lineage>
</organism>
<feature type="compositionally biased region" description="Low complexity" evidence="1">
    <location>
        <begin position="213"/>
        <end position="222"/>
    </location>
</feature>
<dbReference type="AlphaFoldDB" id="A0A4Q9GRX5"/>
<keyword evidence="2" id="KW-0812">Transmembrane</keyword>
<comment type="caution">
    <text evidence="3">The sequence shown here is derived from an EMBL/GenBank/DDBJ whole genome shotgun (WGS) entry which is preliminary data.</text>
</comment>
<dbReference type="Proteomes" id="UP000291613">
    <property type="component" value="Unassembled WGS sequence"/>
</dbReference>
<protein>
    <submittedName>
        <fullName evidence="3">Uncharacterized protein</fullName>
    </submittedName>
</protein>
<keyword evidence="4" id="KW-1185">Reference proteome</keyword>
<accession>A0A4Q9GRX5</accession>
<evidence type="ECO:0000313" key="4">
    <source>
        <dbReference type="Proteomes" id="UP000291613"/>
    </source>
</evidence>
<feature type="compositionally biased region" description="Low complexity" evidence="1">
    <location>
        <begin position="322"/>
        <end position="335"/>
    </location>
</feature>
<keyword evidence="2" id="KW-0472">Membrane</keyword>
<feature type="transmembrane region" description="Helical" evidence="2">
    <location>
        <begin position="37"/>
        <end position="56"/>
    </location>
</feature>
<sequence length="443" mass="45215">MPFVMPFVLYALGAALLGWSGLTIVRADGFGALDIAATLAGAGVLSIGLGAIAAAVSRAGGQIVRAFEVRTEPVATSASFTASEPATEPEADPAPSIIAPAPAKAPAPRVGPTLPTAPTLQEPPASIEERAPPPVAPSRSEAAMAVKRGLRPTVQVARPKRESRPAATPAAEFPVPRSIDARTSKSPKPAQEPRPGVAVESPKPVAEEPVTVSETAPTESAPPAAPKPVPARPVAAEPPTPVTLAPLERRPRPAAIEKKPALVAEPIIPSEPLAPAEPAQAAKTEPAAEPTASDSPGATTPEWLLRARARREARAKAESEAAAHASQAPVAAEPATQPGAAETAPRAEVQPPRVVLREGEHNGVTYRFLEGGAIEAESEHGTRHFSSIEELKATVARARGESGDPDAELGLGTAPTSEADALDAAILALEDAPAEEIGASRPA</sequence>
<proteinExistence type="predicted"/>
<keyword evidence="2" id="KW-1133">Transmembrane helix</keyword>
<dbReference type="EMBL" id="SIUB01000001">
    <property type="protein sequence ID" value="TBN54880.1"/>
    <property type="molecule type" value="Genomic_DNA"/>
</dbReference>
<dbReference type="RefSeq" id="WP_131001133.1">
    <property type="nucleotide sequence ID" value="NZ_JBHSZR010000002.1"/>
</dbReference>
<dbReference type="PRINTS" id="PR01217">
    <property type="entry name" value="PRICHEXTENSN"/>
</dbReference>
<name>A0A4Q9GRX5_9HYPH</name>
<dbReference type="OrthoDB" id="8456817at2"/>
<evidence type="ECO:0000256" key="1">
    <source>
        <dbReference type="SAM" id="MobiDB-lite"/>
    </source>
</evidence>
<feature type="compositionally biased region" description="Basic and acidic residues" evidence="1">
    <location>
        <begin position="247"/>
        <end position="260"/>
    </location>
</feature>
<feature type="compositionally biased region" description="Pro residues" evidence="1">
    <location>
        <begin position="223"/>
        <end position="241"/>
    </location>
</feature>
<evidence type="ECO:0000256" key="2">
    <source>
        <dbReference type="SAM" id="Phobius"/>
    </source>
</evidence>
<feature type="compositionally biased region" description="Low complexity" evidence="1">
    <location>
        <begin position="81"/>
        <end position="108"/>
    </location>
</feature>
<evidence type="ECO:0000313" key="3">
    <source>
        <dbReference type="EMBL" id="TBN54880.1"/>
    </source>
</evidence>
<gene>
    <name evidence="3" type="ORF">EYR15_01580</name>
</gene>
<reference evidence="3 4" key="1">
    <citation type="submission" date="2019-02" db="EMBL/GenBank/DDBJ databases">
        <title>Hansschlegelia quercus sp. nov., a novel methylotrophic bacterium from buds of oak (Quercus robur L.).</title>
        <authorList>
            <person name="Agafonova N.V."/>
            <person name="Kaparullina E.N."/>
            <person name="Grouzdev D.S."/>
            <person name="Doronina N.V."/>
        </authorList>
    </citation>
    <scope>NUCLEOTIDE SEQUENCE [LARGE SCALE GENOMIC DNA]</scope>
    <source>
        <strain evidence="3 4">Dub</strain>
    </source>
</reference>
<feature type="region of interest" description="Disordered" evidence="1">
    <location>
        <begin position="75"/>
        <end position="358"/>
    </location>
</feature>
<feature type="compositionally biased region" description="Low complexity" evidence="1">
    <location>
        <begin position="264"/>
        <end position="292"/>
    </location>
</feature>
<feature type="compositionally biased region" description="Basic and acidic residues" evidence="1">
    <location>
        <begin position="310"/>
        <end position="321"/>
    </location>
</feature>